<dbReference type="InterPro" id="IPR014867">
    <property type="entry name" value="Spore_coat_CotH_CotH2/3/7"/>
</dbReference>
<feature type="compositionally biased region" description="Gly residues" evidence="1">
    <location>
        <begin position="432"/>
        <end position="441"/>
    </location>
</feature>
<gene>
    <name evidence="3" type="ORF">BGZ65_005407</name>
</gene>
<proteinExistence type="predicted"/>
<dbReference type="OrthoDB" id="10267127at2759"/>
<sequence>SKVFKEDQVATLHLTAPAAQVNVMNQSPTIETTVRVAFRYINAGMIYSQNNITLKTAGKSSKEFAKQSFKISFDTDYNQTFFSRPNIKLRAHPTEPTMMRERLYIDMLNSVGVPTQQGSYVRLFINNEPYGLFLMVDDIKRSFLKQTVYGGDNAVIPGSLIQGNAPTRTEQADLVYKGPLGASYNADCYISQNLGNNPLTEPLTQLIAFMLDLQNFTPGSNNVEFWTARLDLDGFLRNMALEYLMGGFDNYWIGGSNYFIYFNPKLGTPGKWQWIPTDFDGTFGNGMDIDPRGSYKNISAFNPDHPLVSKLIIKSPDINALFVEILKNVVSTAFKPEAMNPHIDSIHTMISPEVQWDFSLTRHSPGNDNKFTMDDFNGNLVNITKDMSGAIKPWIEGRASSISAELGFTVPAGTVDRVAPPPRGGEDDNTPGGAGPGGKNGAGSLAATGMAAMVALASALMLLA</sequence>
<dbReference type="Pfam" id="PF08757">
    <property type="entry name" value="CotH"/>
    <property type="match status" value="1"/>
</dbReference>
<keyword evidence="2" id="KW-1133">Transmembrane helix</keyword>
<evidence type="ECO:0000256" key="1">
    <source>
        <dbReference type="SAM" id="MobiDB-lite"/>
    </source>
</evidence>
<dbReference type="PANTHER" id="PTHR40050:SF1">
    <property type="entry name" value="INNER SPORE COAT PROTEIN H"/>
    <property type="match status" value="1"/>
</dbReference>
<keyword evidence="2" id="KW-0812">Transmembrane</keyword>
<dbReference type="AlphaFoldDB" id="A0A9P6MGJ3"/>
<protein>
    <recommendedName>
        <fullName evidence="5">Spore coat protein CotH</fullName>
    </recommendedName>
</protein>
<keyword evidence="2" id="KW-0472">Membrane</keyword>
<dbReference type="Proteomes" id="UP000749646">
    <property type="component" value="Unassembled WGS sequence"/>
</dbReference>
<dbReference type="EMBL" id="JAAAHW010000766">
    <property type="protein sequence ID" value="KAF9999200.1"/>
    <property type="molecule type" value="Genomic_DNA"/>
</dbReference>
<evidence type="ECO:0000256" key="2">
    <source>
        <dbReference type="SAM" id="Phobius"/>
    </source>
</evidence>
<feature type="non-terminal residue" evidence="3">
    <location>
        <position position="1"/>
    </location>
</feature>
<keyword evidence="4" id="KW-1185">Reference proteome</keyword>
<dbReference type="PANTHER" id="PTHR40050">
    <property type="entry name" value="INNER SPORE COAT PROTEIN H"/>
    <property type="match status" value="1"/>
</dbReference>
<evidence type="ECO:0000313" key="4">
    <source>
        <dbReference type="Proteomes" id="UP000749646"/>
    </source>
</evidence>
<organism evidence="3 4">
    <name type="scientific">Modicella reniformis</name>
    <dbReference type="NCBI Taxonomy" id="1440133"/>
    <lineage>
        <taxon>Eukaryota</taxon>
        <taxon>Fungi</taxon>
        <taxon>Fungi incertae sedis</taxon>
        <taxon>Mucoromycota</taxon>
        <taxon>Mortierellomycotina</taxon>
        <taxon>Mortierellomycetes</taxon>
        <taxon>Mortierellales</taxon>
        <taxon>Mortierellaceae</taxon>
        <taxon>Modicella</taxon>
    </lineage>
</organism>
<comment type="caution">
    <text evidence="3">The sequence shown here is derived from an EMBL/GenBank/DDBJ whole genome shotgun (WGS) entry which is preliminary data.</text>
</comment>
<evidence type="ECO:0000313" key="3">
    <source>
        <dbReference type="EMBL" id="KAF9999200.1"/>
    </source>
</evidence>
<feature type="region of interest" description="Disordered" evidence="1">
    <location>
        <begin position="413"/>
        <end position="441"/>
    </location>
</feature>
<name>A0A9P6MGJ3_9FUNG</name>
<reference evidence="3" key="1">
    <citation type="journal article" date="2020" name="Fungal Divers.">
        <title>Resolving the Mortierellaceae phylogeny through synthesis of multi-gene phylogenetics and phylogenomics.</title>
        <authorList>
            <person name="Vandepol N."/>
            <person name="Liber J."/>
            <person name="Desiro A."/>
            <person name="Na H."/>
            <person name="Kennedy M."/>
            <person name="Barry K."/>
            <person name="Grigoriev I.V."/>
            <person name="Miller A.N."/>
            <person name="O'Donnell K."/>
            <person name="Stajich J.E."/>
            <person name="Bonito G."/>
        </authorList>
    </citation>
    <scope>NUCLEOTIDE SEQUENCE</scope>
    <source>
        <strain evidence="3">MES-2147</strain>
    </source>
</reference>
<feature type="transmembrane region" description="Helical" evidence="2">
    <location>
        <begin position="445"/>
        <end position="463"/>
    </location>
</feature>
<evidence type="ECO:0008006" key="5">
    <source>
        <dbReference type="Google" id="ProtNLM"/>
    </source>
</evidence>
<accession>A0A9P6MGJ3</accession>